<sequence>MASKAQLRAAHHQISRHMAGSGAADLPVHTCYVDATAHTVVVGMPHSALPSAPDLRDTLDIDPDVPLTFVAAEPAVRHAGKRQPNSPLVGGLLISTDGEGTLTVVGNMNGSKGFLTAGHVVGKTGVPVFQPYESNDYNYFAGTASKVSDVDGGTTDCAFVESPSDLGVRQIWKAADAYYQITDTGDPAVGAKVYMQGSQKPDEQSGVVAQTGVTVTFDDGTTKVNQCFGTYTGIPGDSGAPVYAKTGGGDQDVTLLGMHIGGQSVDLRGILDDVSPPTGQGGDYSIFTPWNSIANDLQVILDI</sequence>
<name>A0ABW0ZUE5_9ACTN</name>
<protein>
    <recommendedName>
        <fullName evidence="3">Serine protease</fullName>
    </recommendedName>
</protein>
<dbReference type="Gene3D" id="2.40.10.10">
    <property type="entry name" value="Trypsin-like serine proteases"/>
    <property type="match status" value="2"/>
</dbReference>
<dbReference type="InterPro" id="IPR009003">
    <property type="entry name" value="Peptidase_S1_PA"/>
</dbReference>
<dbReference type="Proteomes" id="UP001596074">
    <property type="component" value="Unassembled WGS sequence"/>
</dbReference>
<organism evidence="1 2">
    <name type="scientific">Actinomadura rugatobispora</name>
    <dbReference type="NCBI Taxonomy" id="1994"/>
    <lineage>
        <taxon>Bacteria</taxon>
        <taxon>Bacillati</taxon>
        <taxon>Actinomycetota</taxon>
        <taxon>Actinomycetes</taxon>
        <taxon>Streptosporangiales</taxon>
        <taxon>Thermomonosporaceae</taxon>
        <taxon>Actinomadura</taxon>
    </lineage>
</organism>
<gene>
    <name evidence="1" type="ORF">ACFPZN_02735</name>
</gene>
<evidence type="ECO:0000313" key="2">
    <source>
        <dbReference type="Proteomes" id="UP001596074"/>
    </source>
</evidence>
<dbReference type="EMBL" id="JBHSON010000003">
    <property type="protein sequence ID" value="MFC5744525.1"/>
    <property type="molecule type" value="Genomic_DNA"/>
</dbReference>
<accession>A0ABW0ZUE5</accession>
<keyword evidence="2" id="KW-1185">Reference proteome</keyword>
<dbReference type="SUPFAM" id="SSF50494">
    <property type="entry name" value="Trypsin-like serine proteases"/>
    <property type="match status" value="1"/>
</dbReference>
<proteinExistence type="predicted"/>
<dbReference type="RefSeq" id="WP_378279769.1">
    <property type="nucleotide sequence ID" value="NZ_JBHSON010000003.1"/>
</dbReference>
<dbReference type="InterPro" id="IPR043504">
    <property type="entry name" value="Peptidase_S1_PA_chymotrypsin"/>
</dbReference>
<evidence type="ECO:0008006" key="3">
    <source>
        <dbReference type="Google" id="ProtNLM"/>
    </source>
</evidence>
<comment type="caution">
    <text evidence="1">The sequence shown here is derived from an EMBL/GenBank/DDBJ whole genome shotgun (WGS) entry which is preliminary data.</text>
</comment>
<reference evidence="2" key="1">
    <citation type="journal article" date="2019" name="Int. J. Syst. Evol. Microbiol.">
        <title>The Global Catalogue of Microorganisms (GCM) 10K type strain sequencing project: providing services to taxonomists for standard genome sequencing and annotation.</title>
        <authorList>
            <consortium name="The Broad Institute Genomics Platform"/>
            <consortium name="The Broad Institute Genome Sequencing Center for Infectious Disease"/>
            <person name="Wu L."/>
            <person name="Ma J."/>
        </authorList>
    </citation>
    <scope>NUCLEOTIDE SEQUENCE [LARGE SCALE GENOMIC DNA]</scope>
    <source>
        <strain evidence="2">KCTC 42087</strain>
    </source>
</reference>
<evidence type="ECO:0000313" key="1">
    <source>
        <dbReference type="EMBL" id="MFC5744525.1"/>
    </source>
</evidence>